<keyword evidence="2" id="KW-0223">Dioxygenase</keyword>
<dbReference type="GeneID" id="8303351"/>
<dbReference type="Gene3D" id="2.60.120.620">
    <property type="entry name" value="q2cbj1_9rhob like domain"/>
    <property type="match status" value="1"/>
</dbReference>
<evidence type="ECO:0000256" key="2">
    <source>
        <dbReference type="ARBA" id="ARBA00022964"/>
    </source>
</evidence>
<dbReference type="Pfam" id="PF13640">
    <property type="entry name" value="2OG-FeII_Oxy_3"/>
    <property type="match status" value="1"/>
</dbReference>
<proteinExistence type="predicted"/>
<dbReference type="EMBL" id="FM207411">
    <property type="protein sequence ID" value="CAR63338.1"/>
    <property type="molecule type" value="Genomic_DNA"/>
</dbReference>
<dbReference type="KEGG" id="vg:8303351"/>
<dbReference type="GO" id="GO:0016705">
    <property type="term" value="F:oxidoreductase activity, acting on paired donors, with incorporation or reduction of molecular oxygen"/>
    <property type="evidence" value="ECO:0007669"/>
    <property type="project" value="InterPro"/>
</dbReference>
<dbReference type="RefSeq" id="YP_003097375.1">
    <property type="nucleotide sequence ID" value="NC_013085.1"/>
</dbReference>
<protein>
    <submittedName>
        <fullName evidence="5">2OG-Fe(II) oxygenase superfamily like protein</fullName>
    </submittedName>
</protein>
<dbReference type="GO" id="GO:0051213">
    <property type="term" value="F:dioxygenase activity"/>
    <property type="evidence" value="ECO:0007669"/>
    <property type="project" value="UniProtKB-KW"/>
</dbReference>
<dbReference type="SMART" id="SM00702">
    <property type="entry name" value="P4Hc"/>
    <property type="match status" value="1"/>
</dbReference>
<dbReference type="GO" id="GO:0005506">
    <property type="term" value="F:iron ion binding"/>
    <property type="evidence" value="ECO:0007669"/>
    <property type="project" value="InterPro"/>
</dbReference>
<gene>
    <name evidence="5" type="ORF">SRSM4_141</name>
</gene>
<evidence type="ECO:0000259" key="4">
    <source>
        <dbReference type="SMART" id="SM00702"/>
    </source>
</evidence>
<reference evidence="5 6" key="1">
    <citation type="journal article" date="2009" name="Environ. Microbiol.">
        <title>Comparative genomics of marine cyanomyoviruses reveals the widespread occurrence of Synechococcus host genes localized to a hyperplastic region: implications for mechanisms of cyanophage evolution.</title>
        <authorList>
            <person name="Millard A.D."/>
            <person name="Zwirglmaier K."/>
            <person name="Downey M.J."/>
            <person name="Mann N.H."/>
            <person name="Scanlan D.J."/>
        </authorList>
    </citation>
    <scope>NUCLEOTIDE SEQUENCE</scope>
</reference>
<dbReference type="GO" id="GO:0031418">
    <property type="term" value="F:L-ascorbic acid binding"/>
    <property type="evidence" value="ECO:0007669"/>
    <property type="project" value="InterPro"/>
</dbReference>
<keyword evidence="3" id="KW-0560">Oxidoreductase</keyword>
<comment type="cofactor">
    <cofactor evidence="1">
        <name>L-ascorbate</name>
        <dbReference type="ChEBI" id="CHEBI:38290"/>
    </cofactor>
</comment>
<dbReference type="Proteomes" id="UP000001515">
    <property type="component" value="Segment"/>
</dbReference>
<evidence type="ECO:0000313" key="5">
    <source>
        <dbReference type="EMBL" id="CAR63338.1"/>
    </source>
</evidence>
<evidence type="ECO:0000256" key="3">
    <source>
        <dbReference type="ARBA" id="ARBA00023002"/>
    </source>
</evidence>
<evidence type="ECO:0000256" key="1">
    <source>
        <dbReference type="ARBA" id="ARBA00001961"/>
    </source>
</evidence>
<keyword evidence="6" id="KW-1185">Reference proteome</keyword>
<dbReference type="InterPro" id="IPR044862">
    <property type="entry name" value="Pro_4_hyd_alph_FE2OG_OXY"/>
</dbReference>
<dbReference type="OrthoDB" id="11494at10239"/>
<sequence length="205" mass="24132">MIEFNVPQQSPNFISGWYIDETVCDDLISFFEESSDQKPGEIGMGVNEDFKLSTDVTVIPNNPDDRVQNYLKELEKVCSNYIQKYPWCSMNHSLWGINTNFNIQKYKPNEGFFGWHSERSTTEDLVSTRHLVFMTYLNTVYDGGETEWFFQQVKVQPRKGLTVIWPVDWTHTHRGITSKTQTKYIVTGWYTFRLRDFDYTHYNGG</sequence>
<feature type="domain" description="Prolyl 4-hydroxylase alpha subunit" evidence="4">
    <location>
        <begin position="11"/>
        <end position="191"/>
    </location>
</feature>
<evidence type="ECO:0000313" key="6">
    <source>
        <dbReference type="Proteomes" id="UP000001515"/>
    </source>
</evidence>
<dbReference type="InterPro" id="IPR006620">
    <property type="entry name" value="Pro_4_hyd_alph"/>
</dbReference>
<name>C7BVA9_9CAUD</name>
<accession>C7BVA9</accession>
<organism evidence="5 6">
    <name type="scientific">Synechococcus phage S-RSM4</name>
    <dbReference type="NCBI Taxonomy" id="555387"/>
    <lineage>
        <taxon>Viruses</taxon>
        <taxon>Duplodnaviria</taxon>
        <taxon>Heunggongvirae</taxon>
        <taxon>Uroviricota</taxon>
        <taxon>Caudoviricetes</taxon>
        <taxon>Pantevenvirales</taxon>
        <taxon>Kyanoviridae</taxon>
        <taxon>Gibbetvirus</taxon>
        <taxon>Gibbetvirus rsm4</taxon>
    </lineage>
</organism>